<sequence length="273" mass="28032">MRRRVIALALPVVALGLSSCGTTVTVSTPSGTSASAAVAGTTSPMSPAPASTTFAVGQSVPAKTLSDLSNAAIKKAGSVHLKMSMMGEMTANADMTFAGDQPQMTMKMSGMGQNIAMVYVDGQLFLKMPMLGSKYIKIDPDGTDALSKEMGSSVKQLQSLNGVGELGDSIDWKVTAAGPEGTTFAADVTEKDLRDAAGSAGATDLPTGDLPFGSMKVTMTYDAQDRPVKSVVMMGGRDMVTMTMSDWGVPVTVTAPPSSEVTTAPKDLDSLGA</sequence>
<dbReference type="InterPro" id="IPR029046">
    <property type="entry name" value="LolA/LolB/LppX"/>
</dbReference>
<keyword evidence="3" id="KW-1185">Reference proteome</keyword>
<dbReference type="PROSITE" id="PS51257">
    <property type="entry name" value="PROKAR_LIPOPROTEIN"/>
    <property type="match status" value="1"/>
</dbReference>
<evidence type="ECO:0000313" key="2">
    <source>
        <dbReference type="EMBL" id="SSA32959.1"/>
    </source>
</evidence>
<dbReference type="AlphaFoldDB" id="A0A2Y8ZRM4"/>
<feature type="chain" id="PRO_5039246747" description="Lipoprotein LprG" evidence="1">
    <location>
        <begin position="24"/>
        <end position="273"/>
    </location>
</feature>
<evidence type="ECO:0000313" key="3">
    <source>
        <dbReference type="Proteomes" id="UP000250028"/>
    </source>
</evidence>
<gene>
    <name evidence="2" type="ORF">SAMN04489750_0229</name>
</gene>
<evidence type="ECO:0000256" key="1">
    <source>
        <dbReference type="SAM" id="SignalP"/>
    </source>
</evidence>
<feature type="signal peptide" evidence="1">
    <location>
        <begin position="1"/>
        <end position="23"/>
    </location>
</feature>
<organism evidence="2 3">
    <name type="scientific">Branchiibius hedensis</name>
    <dbReference type="NCBI Taxonomy" id="672460"/>
    <lineage>
        <taxon>Bacteria</taxon>
        <taxon>Bacillati</taxon>
        <taxon>Actinomycetota</taxon>
        <taxon>Actinomycetes</taxon>
        <taxon>Micrococcales</taxon>
        <taxon>Dermacoccaceae</taxon>
        <taxon>Branchiibius</taxon>
    </lineage>
</organism>
<keyword evidence="1" id="KW-0732">Signal</keyword>
<dbReference type="RefSeq" id="WP_146202455.1">
    <property type="nucleotide sequence ID" value="NZ_QGDN01000001.1"/>
</dbReference>
<evidence type="ECO:0008006" key="4">
    <source>
        <dbReference type="Google" id="ProtNLM"/>
    </source>
</evidence>
<reference evidence="3" key="1">
    <citation type="submission" date="2016-10" db="EMBL/GenBank/DDBJ databases">
        <authorList>
            <person name="Varghese N."/>
            <person name="Submissions S."/>
        </authorList>
    </citation>
    <scope>NUCLEOTIDE SEQUENCE [LARGE SCALE GENOMIC DNA]</scope>
    <source>
        <strain evidence="3">DSM 22951</strain>
    </source>
</reference>
<protein>
    <recommendedName>
        <fullName evidence="4">Lipoprotein LprG</fullName>
    </recommendedName>
</protein>
<name>A0A2Y8ZRM4_9MICO</name>
<dbReference type="SUPFAM" id="SSF89392">
    <property type="entry name" value="Prokaryotic lipoproteins and lipoprotein localization factors"/>
    <property type="match status" value="1"/>
</dbReference>
<dbReference type="EMBL" id="UESZ01000001">
    <property type="protein sequence ID" value="SSA32959.1"/>
    <property type="molecule type" value="Genomic_DNA"/>
</dbReference>
<proteinExistence type="predicted"/>
<accession>A0A2Y8ZRM4</accession>
<dbReference type="Proteomes" id="UP000250028">
    <property type="component" value="Unassembled WGS sequence"/>
</dbReference>
<dbReference type="Gene3D" id="2.50.20.20">
    <property type="match status" value="1"/>
</dbReference>
<dbReference type="OrthoDB" id="3781094at2"/>